<dbReference type="AlphaFoldDB" id="A0A420DUC6"/>
<reference evidence="1 2" key="1">
    <citation type="submission" date="2018-09" db="EMBL/GenBank/DDBJ databases">
        <title>Genomic Encyclopedia of Archaeal and Bacterial Type Strains, Phase II (KMG-II): from individual species to whole genera.</title>
        <authorList>
            <person name="Goeker M."/>
        </authorList>
    </citation>
    <scope>NUCLEOTIDE SEQUENCE [LARGE SCALE GENOMIC DNA]</scope>
    <source>
        <strain evidence="1 2">DSM 11458</strain>
    </source>
</reference>
<proteinExistence type="predicted"/>
<dbReference type="Proteomes" id="UP000284407">
    <property type="component" value="Unassembled WGS sequence"/>
</dbReference>
<keyword evidence="2" id="KW-1185">Reference proteome</keyword>
<gene>
    <name evidence="1" type="ORF">C8N30_2339</name>
</gene>
<organism evidence="1 2">
    <name type="scientific">Sulfitobacter guttiformis</name>
    <dbReference type="NCBI Taxonomy" id="74349"/>
    <lineage>
        <taxon>Bacteria</taxon>
        <taxon>Pseudomonadati</taxon>
        <taxon>Pseudomonadota</taxon>
        <taxon>Alphaproteobacteria</taxon>
        <taxon>Rhodobacterales</taxon>
        <taxon>Roseobacteraceae</taxon>
        <taxon>Sulfitobacter</taxon>
    </lineage>
</organism>
<sequence>MAAEREKQEGIVLRLRQVEFFKGKESRFPRLFVKSA</sequence>
<comment type="caution">
    <text evidence="1">The sequence shown here is derived from an EMBL/GenBank/DDBJ whole genome shotgun (WGS) entry which is preliminary data.</text>
</comment>
<accession>A0A420DUC6</accession>
<evidence type="ECO:0000313" key="2">
    <source>
        <dbReference type="Proteomes" id="UP000284407"/>
    </source>
</evidence>
<protein>
    <submittedName>
        <fullName evidence="1">Uncharacterized protein</fullName>
    </submittedName>
</protein>
<name>A0A420DUC6_9RHOB</name>
<dbReference type="EMBL" id="RAQK01000001">
    <property type="protein sequence ID" value="RKE97717.1"/>
    <property type="molecule type" value="Genomic_DNA"/>
</dbReference>
<evidence type="ECO:0000313" key="1">
    <source>
        <dbReference type="EMBL" id="RKE97717.1"/>
    </source>
</evidence>